<gene>
    <name evidence="1" type="ORF">OUZ56_020100</name>
</gene>
<keyword evidence="2" id="KW-1185">Reference proteome</keyword>
<organism evidence="1 2">
    <name type="scientific">Daphnia magna</name>
    <dbReference type="NCBI Taxonomy" id="35525"/>
    <lineage>
        <taxon>Eukaryota</taxon>
        <taxon>Metazoa</taxon>
        <taxon>Ecdysozoa</taxon>
        <taxon>Arthropoda</taxon>
        <taxon>Crustacea</taxon>
        <taxon>Branchiopoda</taxon>
        <taxon>Diplostraca</taxon>
        <taxon>Cladocera</taxon>
        <taxon>Anomopoda</taxon>
        <taxon>Daphniidae</taxon>
        <taxon>Daphnia</taxon>
    </lineage>
</organism>
<proteinExistence type="predicted"/>
<accession>A0ABQ9ZDJ4</accession>
<evidence type="ECO:0000313" key="1">
    <source>
        <dbReference type="EMBL" id="KAK4010980.1"/>
    </source>
</evidence>
<protein>
    <submittedName>
        <fullName evidence="1">Uncharacterized protein</fullName>
    </submittedName>
</protein>
<name>A0ABQ9ZDJ4_9CRUS</name>
<reference evidence="1 2" key="1">
    <citation type="journal article" date="2023" name="Nucleic Acids Res.">
        <title>The hologenome of Daphnia magna reveals possible DNA methylation and microbiome-mediated evolution of the host genome.</title>
        <authorList>
            <person name="Chaturvedi A."/>
            <person name="Li X."/>
            <person name="Dhandapani V."/>
            <person name="Marshall H."/>
            <person name="Kissane S."/>
            <person name="Cuenca-Cambronero M."/>
            <person name="Asole G."/>
            <person name="Calvet F."/>
            <person name="Ruiz-Romero M."/>
            <person name="Marangio P."/>
            <person name="Guigo R."/>
            <person name="Rago D."/>
            <person name="Mirbahai L."/>
            <person name="Eastwood N."/>
            <person name="Colbourne J.K."/>
            <person name="Zhou J."/>
            <person name="Mallon E."/>
            <person name="Orsini L."/>
        </authorList>
    </citation>
    <scope>NUCLEOTIDE SEQUENCE [LARGE SCALE GENOMIC DNA]</scope>
    <source>
        <strain evidence="1">LRV0_1</strain>
    </source>
</reference>
<dbReference type="EMBL" id="JAOYFB010000003">
    <property type="protein sequence ID" value="KAK4010980.1"/>
    <property type="molecule type" value="Genomic_DNA"/>
</dbReference>
<dbReference type="Proteomes" id="UP001234178">
    <property type="component" value="Unassembled WGS sequence"/>
</dbReference>
<comment type="caution">
    <text evidence="1">The sequence shown here is derived from an EMBL/GenBank/DDBJ whole genome shotgun (WGS) entry which is preliminary data.</text>
</comment>
<evidence type="ECO:0000313" key="2">
    <source>
        <dbReference type="Proteomes" id="UP001234178"/>
    </source>
</evidence>
<sequence>MAVGACVLITSTEEERTDQELTHKRKRIVITVRNFTCLPKIARLPSGHYQRETIFEQQLDLVYFPNSIVFLCVVLLKT</sequence>